<dbReference type="Proteomes" id="UP000258840">
    <property type="component" value="Segment"/>
</dbReference>
<gene>
    <name evidence="2" type="ORF">RPSC1_13</name>
</gene>
<organism evidence="2 3">
    <name type="scientific">Ralstonia phage RPSC1</name>
    <dbReference type="NCBI Taxonomy" id="2041351"/>
    <lineage>
        <taxon>Viruses</taxon>
        <taxon>Duplodnaviria</taxon>
        <taxon>Heunggongvirae</taxon>
        <taxon>Uroviricota</taxon>
        <taxon>Caudoviricetes</taxon>
        <taxon>Autographivirales</taxon>
        <taxon>Autotranscriptaviridae</taxon>
        <taxon>Stompelvirus</taxon>
        <taxon>Stompelvirus RPSC1</taxon>
    </lineage>
</organism>
<evidence type="ECO:0000313" key="3">
    <source>
        <dbReference type="Proteomes" id="UP000258840"/>
    </source>
</evidence>
<dbReference type="EMBL" id="MF893341">
    <property type="protein sequence ID" value="ATN92944.1"/>
    <property type="molecule type" value="Genomic_DNA"/>
</dbReference>
<protein>
    <submittedName>
        <fullName evidence="2">Uncharacterized protein</fullName>
    </submittedName>
</protein>
<name>A0A2Z2U7V8_9CAUD</name>
<keyword evidence="1" id="KW-0472">Membrane</keyword>
<proteinExistence type="predicted"/>
<reference evidence="2 3" key="1">
    <citation type="journal article" date="2018" name="Arch. Virol.">
        <title>Genomic characterization of the novel Ralstonia phage RPSC1.</title>
        <authorList>
            <person name="Liao M."/>
        </authorList>
    </citation>
    <scope>NUCLEOTIDE SEQUENCE [LARGE SCALE GENOMIC DNA]</scope>
</reference>
<feature type="transmembrane region" description="Helical" evidence="1">
    <location>
        <begin position="15"/>
        <end position="37"/>
    </location>
</feature>
<sequence>MSTLEAYLKADPDGYLAAALIAWAWVMVSVVIPLAVYQRGSPTNHLKKFPPER</sequence>
<evidence type="ECO:0000256" key="1">
    <source>
        <dbReference type="SAM" id="Phobius"/>
    </source>
</evidence>
<keyword evidence="3" id="KW-1185">Reference proteome</keyword>
<keyword evidence="1" id="KW-1133">Transmembrane helix</keyword>
<evidence type="ECO:0000313" key="2">
    <source>
        <dbReference type="EMBL" id="ATN92944.1"/>
    </source>
</evidence>
<keyword evidence="1" id="KW-0812">Transmembrane</keyword>
<accession>A0A2Z2U7V8</accession>